<gene>
    <name evidence="1" type="ORF">CLV62_12574</name>
</gene>
<keyword evidence="2" id="KW-1185">Reference proteome</keyword>
<name>A0A2V3PL21_9BACT</name>
<evidence type="ECO:0000313" key="1">
    <source>
        <dbReference type="EMBL" id="PXV61241.1"/>
    </source>
</evidence>
<reference evidence="1 2" key="1">
    <citation type="submission" date="2018-03" db="EMBL/GenBank/DDBJ databases">
        <title>Genomic Encyclopedia of Archaeal and Bacterial Type Strains, Phase II (KMG-II): from individual species to whole genera.</title>
        <authorList>
            <person name="Goeker M."/>
        </authorList>
    </citation>
    <scope>NUCLEOTIDE SEQUENCE [LARGE SCALE GENOMIC DNA]</scope>
    <source>
        <strain evidence="1 2">DSM 100214</strain>
    </source>
</reference>
<accession>A0A2V3PL21</accession>
<comment type="caution">
    <text evidence="1">The sequence shown here is derived from an EMBL/GenBank/DDBJ whole genome shotgun (WGS) entry which is preliminary data.</text>
</comment>
<dbReference type="InterPro" id="IPR029470">
    <property type="entry name" value="PDDEXK_4"/>
</dbReference>
<sequence length="389" mass="45810">MREFIYRPEFENLKGKLEKVKKEIEKSSFNIFSISSVNSHKENYHSDIIALLLDPLEKHKAGDTYLNLFFDFMINSYGVDINKNNYCNVEIKIENPTDSMNLKGRIDILIRDSKSKHCIIIENKINNAGDTQNQLEKYYINETKLGYTVDSIVYLPLNQNKKAPFTDNNAINRLIVNLPAFSNKADDLYNGWILPCYKANINNSATSFIYEYSKLLKHLSQMGLDRNIKDEFYEIISEQGGWDRVKSIVELTNGLNEYRTDIFMEKLNGKYEPFKKMAQYRKNYWVFWGFSEEDNEYKLDIQFTDTGIQIDIWTPNKWFALKDEDDKEQVRNIVRAKLKNINYYDGFMEFGYGNGMYKVFTLQENQGIKDFDNEVLVYIQGFLKELKSK</sequence>
<dbReference type="Pfam" id="PF14281">
    <property type="entry name" value="PDDEXK_4"/>
    <property type="match status" value="1"/>
</dbReference>
<protein>
    <submittedName>
        <fullName evidence="1">PD-(D/E)XK nuclease superfamily protein</fullName>
    </submittedName>
</protein>
<organism evidence="1 2">
    <name type="scientific">Dysgonomonas alginatilytica</name>
    <dbReference type="NCBI Taxonomy" id="1605892"/>
    <lineage>
        <taxon>Bacteria</taxon>
        <taxon>Pseudomonadati</taxon>
        <taxon>Bacteroidota</taxon>
        <taxon>Bacteroidia</taxon>
        <taxon>Bacteroidales</taxon>
        <taxon>Dysgonomonadaceae</taxon>
        <taxon>Dysgonomonas</taxon>
    </lineage>
</organism>
<dbReference type="RefSeq" id="WP_110311861.1">
    <property type="nucleotide sequence ID" value="NZ_QICL01000025.1"/>
</dbReference>
<dbReference type="EMBL" id="QICL01000025">
    <property type="protein sequence ID" value="PXV61241.1"/>
    <property type="molecule type" value="Genomic_DNA"/>
</dbReference>
<proteinExistence type="predicted"/>
<dbReference type="AlphaFoldDB" id="A0A2V3PL21"/>
<dbReference type="Proteomes" id="UP000247973">
    <property type="component" value="Unassembled WGS sequence"/>
</dbReference>
<dbReference type="OrthoDB" id="6346224at2"/>
<evidence type="ECO:0000313" key="2">
    <source>
        <dbReference type="Proteomes" id="UP000247973"/>
    </source>
</evidence>